<dbReference type="InterPro" id="IPR020809">
    <property type="entry name" value="Enolase_CS"/>
</dbReference>
<comment type="catalytic activity">
    <reaction evidence="9">
        <text>(2R)-2-phosphoglycerate = phosphoenolpyruvate + H2O</text>
        <dbReference type="Rhea" id="RHEA:10164"/>
        <dbReference type="ChEBI" id="CHEBI:15377"/>
        <dbReference type="ChEBI" id="CHEBI:58289"/>
        <dbReference type="ChEBI" id="CHEBI:58702"/>
        <dbReference type="EC" id="4.2.1.11"/>
    </reaction>
</comment>
<dbReference type="Gene3D" id="3.30.390.10">
    <property type="entry name" value="Enolase-like, N-terminal domain"/>
    <property type="match status" value="1"/>
</dbReference>
<dbReference type="InterPro" id="IPR029017">
    <property type="entry name" value="Enolase-like_N"/>
</dbReference>
<gene>
    <name evidence="9" type="primary">eno</name>
    <name evidence="16" type="ORF">A2704_02245</name>
</gene>
<feature type="binding site" evidence="9 12">
    <location>
        <position position="247"/>
    </location>
    <ligand>
        <name>Mg(2+)</name>
        <dbReference type="ChEBI" id="CHEBI:18420"/>
    </ligand>
</feature>
<dbReference type="Proteomes" id="UP000176445">
    <property type="component" value="Unassembled WGS sequence"/>
</dbReference>
<evidence type="ECO:0000256" key="5">
    <source>
        <dbReference type="ARBA" id="ARBA00022525"/>
    </source>
</evidence>
<dbReference type="FunFam" id="3.30.390.10:FF:000001">
    <property type="entry name" value="Enolase"/>
    <property type="match status" value="1"/>
</dbReference>
<feature type="binding site" evidence="9">
    <location>
        <position position="393"/>
    </location>
    <ligand>
        <name>(2R)-2-phosphoglycerate</name>
        <dbReference type="ChEBI" id="CHEBI:58289"/>
    </ligand>
</feature>
<proteinExistence type="inferred from homology"/>
<keyword evidence="8 9" id="KW-0456">Lyase</keyword>
<evidence type="ECO:0000259" key="14">
    <source>
        <dbReference type="SMART" id="SM01192"/>
    </source>
</evidence>
<dbReference type="PROSITE" id="PS00164">
    <property type="entry name" value="ENOLASE"/>
    <property type="match status" value="1"/>
</dbReference>
<dbReference type="Pfam" id="PF03952">
    <property type="entry name" value="Enolase_N"/>
    <property type="match status" value="1"/>
</dbReference>
<dbReference type="SFLD" id="SFLDF00002">
    <property type="entry name" value="enolase"/>
    <property type="match status" value="1"/>
</dbReference>
<dbReference type="GO" id="GO:0006096">
    <property type="term" value="P:glycolytic process"/>
    <property type="evidence" value="ECO:0007669"/>
    <property type="project" value="UniProtKB-UniRule"/>
</dbReference>
<feature type="binding site" evidence="9">
    <location>
        <position position="372"/>
    </location>
    <ligand>
        <name>(2R)-2-phosphoglycerate</name>
        <dbReference type="ChEBI" id="CHEBI:58289"/>
    </ligand>
</feature>
<keyword evidence="16" id="KW-0670">Pyruvate</keyword>
<evidence type="ECO:0000259" key="15">
    <source>
        <dbReference type="SMART" id="SM01193"/>
    </source>
</evidence>
<accession>A0A1F6CN71</accession>
<dbReference type="PIRSF" id="PIRSF001400">
    <property type="entry name" value="Enolase"/>
    <property type="match status" value="1"/>
</dbReference>
<comment type="cofactor">
    <cofactor evidence="9">
        <name>Mg(2+)</name>
        <dbReference type="ChEBI" id="CHEBI:18420"/>
    </cofactor>
    <text evidence="9">Binds a second Mg(2+) ion via substrate during catalysis.</text>
</comment>
<feature type="binding site" evidence="11">
    <location>
        <position position="168"/>
    </location>
    <ligand>
        <name>substrate</name>
    </ligand>
</feature>
<keyword evidence="6 9" id="KW-0460">Magnesium</keyword>
<protein>
    <recommendedName>
        <fullName evidence="4 9">Enolase</fullName>
        <ecNumber evidence="3 9">4.2.1.11</ecNumber>
    </recommendedName>
    <alternativeName>
        <fullName evidence="9">2-phospho-D-glycerate hydro-lyase</fullName>
    </alternativeName>
    <alternativeName>
        <fullName evidence="9">2-phosphoglycerate dehydratase</fullName>
    </alternativeName>
</protein>
<keyword evidence="7 9" id="KW-0324">Glycolysis</keyword>
<organism evidence="16 17">
    <name type="scientific">Candidatus Kaiserbacteria bacterium RIFCSPHIGHO2_01_FULL_54_36b</name>
    <dbReference type="NCBI Taxonomy" id="1798483"/>
    <lineage>
        <taxon>Bacteria</taxon>
        <taxon>Candidatus Kaiseribacteriota</taxon>
    </lineage>
</organism>
<dbReference type="SUPFAM" id="SSF54826">
    <property type="entry name" value="Enolase N-terminal domain-like"/>
    <property type="match status" value="1"/>
</dbReference>
<dbReference type="EMBL" id="MFKW01000051">
    <property type="protein sequence ID" value="OGG50490.1"/>
    <property type="molecule type" value="Genomic_DNA"/>
</dbReference>
<evidence type="ECO:0000256" key="4">
    <source>
        <dbReference type="ARBA" id="ARBA00017068"/>
    </source>
</evidence>
<feature type="binding site" evidence="9">
    <location>
        <position position="342"/>
    </location>
    <ligand>
        <name>(2R)-2-phosphoglycerate</name>
        <dbReference type="ChEBI" id="CHEBI:58289"/>
    </ligand>
</feature>
<dbReference type="SMART" id="SM01192">
    <property type="entry name" value="Enolase_C"/>
    <property type="match status" value="1"/>
</dbReference>
<feature type="region of interest" description="Disordered" evidence="13">
    <location>
        <begin position="35"/>
        <end position="58"/>
    </location>
</feature>
<feature type="binding site" evidence="9 12">
    <location>
        <position position="317"/>
    </location>
    <ligand>
        <name>Mg(2+)</name>
        <dbReference type="ChEBI" id="CHEBI:18420"/>
    </ligand>
</feature>
<evidence type="ECO:0000256" key="1">
    <source>
        <dbReference type="ARBA" id="ARBA00005031"/>
    </source>
</evidence>
<evidence type="ECO:0000256" key="2">
    <source>
        <dbReference type="ARBA" id="ARBA00009604"/>
    </source>
</evidence>
<feature type="active site" description="Proton acceptor" evidence="9 10">
    <location>
        <position position="342"/>
    </location>
</feature>
<dbReference type="SMART" id="SM01193">
    <property type="entry name" value="Enolase_N"/>
    <property type="match status" value="1"/>
</dbReference>
<dbReference type="CDD" id="cd03313">
    <property type="entry name" value="enolase"/>
    <property type="match status" value="1"/>
</dbReference>
<evidence type="ECO:0000256" key="8">
    <source>
        <dbReference type="ARBA" id="ARBA00023239"/>
    </source>
</evidence>
<dbReference type="NCBIfam" id="TIGR01060">
    <property type="entry name" value="eno"/>
    <property type="match status" value="1"/>
</dbReference>
<comment type="similarity">
    <text evidence="2 9">Belongs to the enolase family.</text>
</comment>
<dbReference type="HAMAP" id="MF_00318">
    <property type="entry name" value="Enolase"/>
    <property type="match status" value="1"/>
</dbReference>
<dbReference type="GO" id="GO:0009986">
    <property type="term" value="C:cell surface"/>
    <property type="evidence" value="ECO:0007669"/>
    <property type="project" value="UniProtKB-SubCell"/>
</dbReference>
<dbReference type="SFLD" id="SFLDG00178">
    <property type="entry name" value="enolase"/>
    <property type="match status" value="1"/>
</dbReference>
<feature type="domain" description="Enolase N-terminal" evidence="15">
    <location>
        <begin position="3"/>
        <end position="133"/>
    </location>
</feature>
<feature type="binding site" evidence="11">
    <location>
        <position position="158"/>
    </location>
    <ligand>
        <name>substrate</name>
    </ligand>
</feature>
<dbReference type="PRINTS" id="PR00148">
    <property type="entry name" value="ENOLASE"/>
</dbReference>
<dbReference type="PANTHER" id="PTHR11902:SF1">
    <property type="entry name" value="ENOLASE"/>
    <property type="match status" value="1"/>
</dbReference>
<keyword evidence="9" id="KW-0963">Cytoplasm</keyword>
<dbReference type="Pfam" id="PF00113">
    <property type="entry name" value="Enolase_C"/>
    <property type="match status" value="1"/>
</dbReference>
<dbReference type="SUPFAM" id="SSF51604">
    <property type="entry name" value="Enolase C-terminal domain-like"/>
    <property type="match status" value="1"/>
</dbReference>
<feature type="binding site" evidence="11">
    <location>
        <position position="317"/>
    </location>
    <ligand>
        <name>substrate</name>
    </ligand>
</feature>
<reference evidence="16 17" key="1">
    <citation type="journal article" date="2016" name="Nat. Commun.">
        <title>Thousands of microbial genomes shed light on interconnected biogeochemical processes in an aquifer system.</title>
        <authorList>
            <person name="Anantharaman K."/>
            <person name="Brown C.T."/>
            <person name="Hug L.A."/>
            <person name="Sharon I."/>
            <person name="Castelle C.J."/>
            <person name="Probst A.J."/>
            <person name="Thomas B.C."/>
            <person name="Singh A."/>
            <person name="Wilkins M.J."/>
            <person name="Karaoz U."/>
            <person name="Brodie E.L."/>
            <person name="Williams K.H."/>
            <person name="Hubbard S.S."/>
            <person name="Banfield J.F."/>
        </authorList>
    </citation>
    <scope>NUCLEOTIDE SEQUENCE [LARGE SCALE GENOMIC DNA]</scope>
</reference>
<evidence type="ECO:0000256" key="12">
    <source>
        <dbReference type="PIRSR" id="PIRSR001400-3"/>
    </source>
</evidence>
<feature type="binding site" evidence="9 12">
    <location>
        <position position="290"/>
    </location>
    <ligand>
        <name>Mg(2+)</name>
        <dbReference type="ChEBI" id="CHEBI:18420"/>
    </ligand>
</feature>
<evidence type="ECO:0000313" key="17">
    <source>
        <dbReference type="Proteomes" id="UP000176445"/>
    </source>
</evidence>
<feature type="compositionally biased region" description="Basic and acidic residues" evidence="13">
    <location>
        <begin position="45"/>
        <end position="57"/>
    </location>
</feature>
<comment type="caution">
    <text evidence="16">The sequence shown here is derived from an EMBL/GenBank/DDBJ whole genome shotgun (WGS) entry which is preliminary data.</text>
</comment>
<evidence type="ECO:0000256" key="7">
    <source>
        <dbReference type="ARBA" id="ARBA00023152"/>
    </source>
</evidence>
<evidence type="ECO:0000256" key="11">
    <source>
        <dbReference type="PIRSR" id="PIRSR001400-2"/>
    </source>
</evidence>
<evidence type="ECO:0000256" key="3">
    <source>
        <dbReference type="ARBA" id="ARBA00012058"/>
    </source>
</evidence>
<feature type="binding site" evidence="11">
    <location>
        <position position="290"/>
    </location>
    <ligand>
        <name>substrate</name>
    </ligand>
</feature>
<comment type="function">
    <text evidence="9">Catalyzes the reversible conversion of 2-phosphoglycerate (2-PG) into phosphoenolpyruvate (PEP). It is essential for the degradation of carbohydrates via glycolysis.</text>
</comment>
<sequence length="429" mass="45711">MQIKHICAREILDSRGNPTVEADVILENGTMGRAAVPSGASTGAHEAHELRDGDKKRYGGKGVSKAVENVNGEIAKAVVGMDVEGQSAIDEKLIALDGTENKKRLGANAILAVSLAAAKAAAASQNVPLYEYVCTLSASPKEPLLPLPQCNVLNGGAHTNWESTDIQEFMLMPVGAPTFREALRMITEVFHALKGVLKEKGYGTTVGDEGGFAPKVTGGNAEALALISEAIEKAGYTLGDDIVFALDSAASELFSDGIYKLAREGKNFSSEDIVAWYGELQKNYPISSIEDGLAEDDWDRWKKLTAALGSTTQLVGDDLLVTNVKFLERGIKEKAANAILIKVNQIGTLTETIAAVDMAHKAGWRTVMSHRSGETEDTTIAHLAVGLGTGQIKTGSTSRTDRVAKYNELLRIEEQLGDKAVFAGKNALK</sequence>
<evidence type="ECO:0000313" key="16">
    <source>
        <dbReference type="EMBL" id="OGG50490.1"/>
    </source>
</evidence>
<dbReference type="EC" id="4.2.1.11" evidence="3 9"/>
<evidence type="ECO:0000256" key="9">
    <source>
        <dbReference type="HAMAP-Rule" id="MF_00318"/>
    </source>
</evidence>
<evidence type="ECO:0000256" key="6">
    <source>
        <dbReference type="ARBA" id="ARBA00022842"/>
    </source>
</evidence>
<comment type="cofactor">
    <cofactor evidence="12">
        <name>Mg(2+)</name>
        <dbReference type="ChEBI" id="CHEBI:18420"/>
    </cofactor>
    <text evidence="12">Mg(2+) is required for catalysis and for stabilizing the dimer.</text>
</comment>
<dbReference type="GO" id="GO:0005576">
    <property type="term" value="C:extracellular region"/>
    <property type="evidence" value="ECO:0007669"/>
    <property type="project" value="UniProtKB-SubCell"/>
</dbReference>
<feature type="domain" description="Enolase C-terminal TIM barrel" evidence="14">
    <location>
        <begin position="142"/>
        <end position="429"/>
    </location>
</feature>
<keyword evidence="5 9" id="KW-0964">Secreted</keyword>
<name>A0A1F6CN71_9BACT</name>
<dbReference type="AlphaFoldDB" id="A0A1F6CN71"/>
<feature type="binding site" evidence="9">
    <location>
        <position position="371"/>
    </location>
    <ligand>
        <name>(2R)-2-phosphoglycerate</name>
        <dbReference type="ChEBI" id="CHEBI:58289"/>
    </ligand>
</feature>
<feature type="binding site" evidence="11">
    <location>
        <position position="393"/>
    </location>
    <ligand>
        <name>substrate</name>
    </ligand>
</feature>
<dbReference type="GO" id="GO:0004634">
    <property type="term" value="F:phosphopyruvate hydratase activity"/>
    <property type="evidence" value="ECO:0007669"/>
    <property type="project" value="UniProtKB-UniRule"/>
</dbReference>
<keyword evidence="9 12" id="KW-0479">Metal-binding</keyword>
<evidence type="ECO:0000256" key="13">
    <source>
        <dbReference type="SAM" id="MobiDB-lite"/>
    </source>
</evidence>
<evidence type="ECO:0000256" key="10">
    <source>
        <dbReference type="PIRSR" id="PIRSR001400-1"/>
    </source>
</evidence>
<feature type="active site" description="Proton donor" evidence="9 10">
    <location>
        <position position="209"/>
    </location>
</feature>
<comment type="subcellular location">
    <subcellularLocation>
        <location evidence="9">Cytoplasm</location>
    </subcellularLocation>
    <subcellularLocation>
        <location evidence="9">Secreted</location>
    </subcellularLocation>
    <subcellularLocation>
        <location evidence="9">Cell surface</location>
    </subcellularLocation>
    <text evidence="9">Fractions of enolase are present in both the cytoplasm and on the cell surface.</text>
</comment>
<dbReference type="GO" id="GO:0000015">
    <property type="term" value="C:phosphopyruvate hydratase complex"/>
    <property type="evidence" value="ECO:0007669"/>
    <property type="project" value="InterPro"/>
</dbReference>
<comment type="pathway">
    <text evidence="1 9">Carbohydrate degradation; glycolysis; pyruvate from D-glyceraldehyde 3-phosphate: step 4/5.</text>
</comment>
<dbReference type="GO" id="GO:0000287">
    <property type="term" value="F:magnesium ion binding"/>
    <property type="evidence" value="ECO:0007669"/>
    <property type="project" value="UniProtKB-UniRule"/>
</dbReference>
<dbReference type="SFLD" id="SFLDS00001">
    <property type="entry name" value="Enolase"/>
    <property type="match status" value="1"/>
</dbReference>
<feature type="binding site" evidence="9">
    <location>
        <position position="167"/>
    </location>
    <ligand>
        <name>(2R)-2-phosphoglycerate</name>
        <dbReference type="ChEBI" id="CHEBI:58289"/>
    </ligand>
</feature>
<dbReference type="UniPathway" id="UPA00109">
    <property type="reaction ID" value="UER00187"/>
</dbReference>
<feature type="binding site" evidence="11">
    <location>
        <begin position="369"/>
        <end position="372"/>
    </location>
    <ligand>
        <name>substrate</name>
    </ligand>
</feature>
<dbReference type="Gene3D" id="3.20.20.120">
    <property type="entry name" value="Enolase-like C-terminal domain"/>
    <property type="match status" value="1"/>
</dbReference>
<dbReference type="InterPro" id="IPR000941">
    <property type="entry name" value="Enolase"/>
</dbReference>
<dbReference type="InterPro" id="IPR020811">
    <property type="entry name" value="Enolase_N"/>
</dbReference>
<dbReference type="InterPro" id="IPR020810">
    <property type="entry name" value="Enolase_C"/>
</dbReference>
<dbReference type="InterPro" id="IPR036849">
    <property type="entry name" value="Enolase-like_C_sf"/>
</dbReference>
<dbReference type="PANTHER" id="PTHR11902">
    <property type="entry name" value="ENOLASE"/>
    <property type="match status" value="1"/>
</dbReference>